<comment type="function">
    <text evidence="1">Component of the MICOS complex, a large protein complex of the mitochondrial inner membrane that plays crucial roles in the maintenance of crista junctions, inner membrane architecture, and formation of contact sites to the outer membrane.</text>
</comment>
<dbReference type="RefSeq" id="XP_003868023.1">
    <property type="nucleotide sequence ID" value="XM_003867975.1"/>
</dbReference>
<dbReference type="PANTHER" id="PTHR28268:SF1">
    <property type="entry name" value="MICOS SUBUNIT MIC26"/>
    <property type="match status" value="1"/>
</dbReference>
<dbReference type="OrthoDB" id="2399148at2759"/>
<dbReference type="PANTHER" id="PTHR28268">
    <property type="entry name" value="MICOS SUBUNIT MIC26"/>
    <property type="match status" value="1"/>
</dbReference>
<gene>
    <name evidence="2" type="ORF">CORT_0B08840</name>
</gene>
<dbReference type="GO" id="GO:0044284">
    <property type="term" value="C:mitochondrial crista junction"/>
    <property type="evidence" value="ECO:0007669"/>
    <property type="project" value="TreeGrafter"/>
</dbReference>
<dbReference type="InterPro" id="IPR019166">
    <property type="entry name" value="MIC26/MIC27"/>
</dbReference>
<dbReference type="Pfam" id="PF09769">
    <property type="entry name" value="ApoO"/>
    <property type="match status" value="1"/>
</dbReference>
<accession>H8X076</accession>
<dbReference type="EMBL" id="HE681720">
    <property type="protein sequence ID" value="CCG22588.1"/>
    <property type="molecule type" value="Genomic_DNA"/>
</dbReference>
<proteinExistence type="predicted"/>
<dbReference type="HOGENOM" id="CLU_086433_0_0_1"/>
<dbReference type="GO" id="GO:0061617">
    <property type="term" value="C:MICOS complex"/>
    <property type="evidence" value="ECO:0007669"/>
    <property type="project" value="UniProtKB-UniRule"/>
</dbReference>
<dbReference type="GeneID" id="14539062"/>
<protein>
    <recommendedName>
        <fullName evidence="1">MICOS complex subunit</fullName>
    </recommendedName>
</protein>
<dbReference type="InterPro" id="IPR033181">
    <property type="entry name" value="Mic26_fungi"/>
</dbReference>
<dbReference type="eggNOG" id="ENOG502S70K">
    <property type="taxonomic scope" value="Eukaryota"/>
</dbReference>
<evidence type="ECO:0000313" key="3">
    <source>
        <dbReference type="Proteomes" id="UP000005018"/>
    </source>
</evidence>
<comment type="subunit">
    <text evidence="1">Component of the mitochondrial contact site and cristae organizing system (MICOS) complex.</text>
</comment>
<dbReference type="AlphaFoldDB" id="H8X076"/>
<sequence>MFRSVSLASSVLTIGLIATHKPTAIKNESSSSKRNFYEDDAEIIPLPGTVVPAPASEINSLGENRLVDGISVRTTNSTESFFKSAREFTSARINDLSNWVNKSYTKFNNTERFVTSTVSDLHYKKEDLLPNGIYVIVAALAGTIAARPRGMIAKITFPVVTGLAAFKYFLPVTFDNTREFTWRLEQKNVPQIAKQQADAYNSVVGLAKSIEDGAEHSVKRVENGAHSMKQSIANITGLNLDEEVSKKK</sequence>
<comment type="subcellular location">
    <subcellularLocation>
        <location evidence="1">Mitochondrion inner membrane</location>
    </subcellularLocation>
</comment>
<evidence type="ECO:0000313" key="2">
    <source>
        <dbReference type="EMBL" id="CCG22588.1"/>
    </source>
</evidence>
<dbReference type="Proteomes" id="UP000005018">
    <property type="component" value="Chromosome 2"/>
</dbReference>
<dbReference type="KEGG" id="cot:CORT_0B08840"/>
<organism evidence="2 3">
    <name type="scientific">Candida orthopsilosis (strain 90-125)</name>
    <name type="common">Yeast</name>
    <dbReference type="NCBI Taxonomy" id="1136231"/>
    <lineage>
        <taxon>Eukaryota</taxon>
        <taxon>Fungi</taxon>
        <taxon>Dikarya</taxon>
        <taxon>Ascomycota</taxon>
        <taxon>Saccharomycotina</taxon>
        <taxon>Pichiomycetes</taxon>
        <taxon>Debaryomycetaceae</taxon>
        <taxon>Candida/Lodderomyces clade</taxon>
        <taxon>Candida</taxon>
    </lineage>
</organism>
<keyword evidence="1" id="KW-0472">Membrane</keyword>
<dbReference type="GO" id="GO:0042407">
    <property type="term" value="P:cristae formation"/>
    <property type="evidence" value="ECO:0007669"/>
    <property type="project" value="InterPro"/>
</dbReference>
<keyword evidence="1" id="KW-0999">Mitochondrion inner membrane</keyword>
<evidence type="ECO:0000256" key="1">
    <source>
        <dbReference type="RuleBase" id="RU363021"/>
    </source>
</evidence>
<keyword evidence="1" id="KW-0496">Mitochondrion</keyword>
<reference evidence="2 3" key="1">
    <citation type="journal article" date="2012" name="PLoS ONE">
        <title>Sequence and analysis of the genome of the pathogenic yeast Candida orthopsilosis.</title>
        <authorList>
            <person name="Riccombeni A."/>
            <person name="Vidanes G."/>
            <person name="Proux-Wera E."/>
            <person name="Wolfe K.H."/>
            <person name="Butler G."/>
        </authorList>
    </citation>
    <scope>NUCLEOTIDE SEQUENCE [LARGE SCALE GENOMIC DNA]</scope>
    <source>
        <strain evidence="2 3">Co 90-125</strain>
    </source>
</reference>
<name>H8X076_CANO9</name>
<keyword evidence="3" id="KW-1185">Reference proteome</keyword>